<gene>
    <name evidence="1" type="ORF">ACD_71C00062G0003</name>
</gene>
<name>K1Z5A4_9BACT</name>
<evidence type="ECO:0008006" key="2">
    <source>
        <dbReference type="Google" id="ProtNLM"/>
    </source>
</evidence>
<dbReference type="InterPro" id="IPR029024">
    <property type="entry name" value="TerB-like"/>
</dbReference>
<dbReference type="AlphaFoldDB" id="K1Z5A4"/>
<comment type="caution">
    <text evidence="1">The sequence shown here is derived from an EMBL/GenBank/DDBJ whole genome shotgun (WGS) entry which is preliminary data.</text>
</comment>
<reference evidence="1" key="1">
    <citation type="journal article" date="2012" name="Science">
        <title>Fermentation, hydrogen, and sulfur metabolism in multiple uncultivated bacterial phyla.</title>
        <authorList>
            <person name="Wrighton K.C."/>
            <person name="Thomas B.C."/>
            <person name="Sharon I."/>
            <person name="Miller C.S."/>
            <person name="Castelle C.J."/>
            <person name="VerBerkmoes N.C."/>
            <person name="Wilkins M.J."/>
            <person name="Hettich R.L."/>
            <person name="Lipton M.S."/>
            <person name="Williams K.H."/>
            <person name="Long P.E."/>
            <person name="Banfield J.F."/>
        </authorList>
    </citation>
    <scope>NUCLEOTIDE SEQUENCE [LARGE SCALE GENOMIC DNA]</scope>
</reference>
<organism evidence="1">
    <name type="scientific">uncultured bacterium</name>
    <name type="common">gcode 4</name>
    <dbReference type="NCBI Taxonomy" id="1234023"/>
    <lineage>
        <taxon>Bacteria</taxon>
        <taxon>environmental samples</taxon>
    </lineage>
</organism>
<protein>
    <recommendedName>
        <fullName evidence="2">Co-chaperone DjlA N-terminal domain-containing protein</fullName>
    </recommendedName>
</protein>
<feature type="non-terminal residue" evidence="1">
    <location>
        <position position="1"/>
    </location>
</feature>
<sequence length="84" mass="9633">LPKDPKDRVRQLWDLLLIVLVDGRVEERELAILERFALKLRLRSAVATALVRRLQEWSVTDASIETFKADFLGFFSGGNAFSEE</sequence>
<proteinExistence type="predicted"/>
<dbReference type="SUPFAM" id="SSF158682">
    <property type="entry name" value="TerB-like"/>
    <property type="match status" value="1"/>
</dbReference>
<evidence type="ECO:0000313" key="1">
    <source>
        <dbReference type="EMBL" id="EKD44637.1"/>
    </source>
</evidence>
<dbReference type="EMBL" id="AMFJ01028793">
    <property type="protein sequence ID" value="EKD44637.1"/>
    <property type="molecule type" value="Genomic_DNA"/>
</dbReference>
<accession>K1Z5A4</accession>